<feature type="domain" description="CBS" evidence="3">
    <location>
        <begin position="14"/>
        <end position="70"/>
    </location>
</feature>
<evidence type="ECO:0000259" key="3">
    <source>
        <dbReference type="PROSITE" id="PS51371"/>
    </source>
</evidence>
<feature type="domain" description="CBS" evidence="3">
    <location>
        <begin position="79"/>
        <end position="137"/>
    </location>
</feature>
<dbReference type="EMBL" id="JADBDZ010000001">
    <property type="protein sequence ID" value="MBE1537832.1"/>
    <property type="molecule type" value="Genomic_DNA"/>
</dbReference>
<evidence type="ECO:0000256" key="2">
    <source>
        <dbReference type="PROSITE-ProRule" id="PRU00703"/>
    </source>
</evidence>
<dbReference type="InterPro" id="IPR051257">
    <property type="entry name" value="Diverse_CBS-Domain"/>
</dbReference>
<dbReference type="Pfam" id="PF00571">
    <property type="entry name" value="CBS"/>
    <property type="match status" value="2"/>
</dbReference>
<keyword evidence="5" id="KW-1185">Reference proteome</keyword>
<dbReference type="SMART" id="SM00116">
    <property type="entry name" value="CBS"/>
    <property type="match status" value="2"/>
</dbReference>
<evidence type="ECO:0000313" key="4">
    <source>
        <dbReference type="EMBL" id="MBE1537832.1"/>
    </source>
</evidence>
<protein>
    <submittedName>
        <fullName evidence="4">CBS domain-containing protein</fullName>
    </submittedName>
</protein>
<comment type="caution">
    <text evidence="4">The sequence shown here is derived from an EMBL/GenBank/DDBJ whole genome shotgun (WGS) entry which is preliminary data.</text>
</comment>
<dbReference type="PROSITE" id="PS51371">
    <property type="entry name" value="CBS"/>
    <property type="match status" value="2"/>
</dbReference>
<accession>A0ABR9K4U4</accession>
<dbReference type="RefSeq" id="WP_225961511.1">
    <property type="nucleotide sequence ID" value="NZ_JADBDZ010000001.1"/>
</dbReference>
<reference evidence="4 5" key="1">
    <citation type="submission" date="2020-10" db="EMBL/GenBank/DDBJ databases">
        <title>Sequencing the genomes of 1000 actinobacteria strains.</title>
        <authorList>
            <person name="Klenk H.-P."/>
        </authorList>
    </citation>
    <scope>NUCLEOTIDE SEQUENCE [LARGE SCALE GENOMIC DNA]</scope>
    <source>
        <strain evidence="4 5">DSM 46744</strain>
    </source>
</reference>
<keyword evidence="1 2" id="KW-0129">CBS domain</keyword>
<dbReference type="Proteomes" id="UP000627838">
    <property type="component" value="Unassembled WGS sequence"/>
</dbReference>
<dbReference type="SUPFAM" id="SSF54631">
    <property type="entry name" value="CBS-domain pair"/>
    <property type="match status" value="1"/>
</dbReference>
<dbReference type="PANTHER" id="PTHR43080">
    <property type="entry name" value="CBS DOMAIN-CONTAINING PROTEIN CBSX3, MITOCHONDRIAL"/>
    <property type="match status" value="1"/>
</dbReference>
<name>A0ABR9K4U4_9ACTN</name>
<sequence>MTQHGMAQKVNEVMTPVPVTVSPDTPLARVGELMREHGIGDVLVVHEGRLRGLVTDRDIVVRGVALRRDMASTAVADVCSTNVITVPVGEDADTAVRLMSEHAVRRLPVVDGDRPIGMVSIGDLAVQRDERSTLADISAEPPNT</sequence>
<dbReference type="CDD" id="cd04622">
    <property type="entry name" value="CBS_pair_HRP1_like"/>
    <property type="match status" value="1"/>
</dbReference>
<dbReference type="PANTHER" id="PTHR43080:SF2">
    <property type="entry name" value="CBS DOMAIN-CONTAINING PROTEIN"/>
    <property type="match status" value="1"/>
</dbReference>
<gene>
    <name evidence="4" type="ORF">H4W34_007665</name>
</gene>
<dbReference type="InterPro" id="IPR046342">
    <property type="entry name" value="CBS_dom_sf"/>
</dbReference>
<proteinExistence type="predicted"/>
<evidence type="ECO:0000313" key="5">
    <source>
        <dbReference type="Proteomes" id="UP000627838"/>
    </source>
</evidence>
<dbReference type="Gene3D" id="3.10.580.10">
    <property type="entry name" value="CBS-domain"/>
    <property type="match status" value="1"/>
</dbReference>
<evidence type="ECO:0000256" key="1">
    <source>
        <dbReference type="ARBA" id="ARBA00023122"/>
    </source>
</evidence>
<organism evidence="4 5">
    <name type="scientific">Actinomadura algeriensis</name>
    <dbReference type="NCBI Taxonomy" id="1679523"/>
    <lineage>
        <taxon>Bacteria</taxon>
        <taxon>Bacillati</taxon>
        <taxon>Actinomycetota</taxon>
        <taxon>Actinomycetes</taxon>
        <taxon>Streptosporangiales</taxon>
        <taxon>Thermomonosporaceae</taxon>
        <taxon>Actinomadura</taxon>
    </lineage>
</organism>
<dbReference type="InterPro" id="IPR000644">
    <property type="entry name" value="CBS_dom"/>
</dbReference>